<dbReference type="Pfam" id="PF00248">
    <property type="entry name" value="Aldo_ket_red"/>
    <property type="match status" value="1"/>
</dbReference>
<comment type="caution">
    <text evidence="8">The sequence shown here is derived from an EMBL/GenBank/DDBJ whole genome shotgun (WGS) entry which is preliminary data.</text>
</comment>
<evidence type="ECO:0000256" key="3">
    <source>
        <dbReference type="ARBA" id="ARBA00023002"/>
    </source>
</evidence>
<dbReference type="InterPro" id="IPR023210">
    <property type="entry name" value="NADP_OxRdtase_dom"/>
</dbReference>
<dbReference type="NCBIfam" id="NF008377">
    <property type="entry name" value="PRK11172.1"/>
    <property type="match status" value="1"/>
</dbReference>
<accession>Q2CB29</accession>
<dbReference type="InterPro" id="IPR018170">
    <property type="entry name" value="Aldo/ket_reductase_CS"/>
</dbReference>
<dbReference type="eggNOG" id="COG0656">
    <property type="taxonomic scope" value="Bacteria"/>
</dbReference>
<dbReference type="PROSITE" id="PS00062">
    <property type="entry name" value="ALDOKETO_REDUCTASE_2"/>
    <property type="match status" value="1"/>
</dbReference>
<name>Q2CB29_OCEGH</name>
<sequence length="270" mass="29838">MQRVNGMPALGLGTYKRRGEEGTELIRRALEVGYRHLDTAQLYENEADVGEALRRSDLPPGEVWITTKIAPANFGDGLLVPSLEESLERLGLDAVDLTLIHWPSPNNEVALPVYLEQLAEAKAQGLTRTLGVSNFPIALIDEAREILGDGEIKTNQVELHPYLQNRALADHCAAHDIAVTCYKPIADGSVAEDRVLREIADKHSATPTQVCLSWQLAEGWVAIPTTSRADRLEENFGAQQVALDDEDRERIARLDAGKRYVDPDTAPDWD</sequence>
<dbReference type="PIRSF" id="PIRSF000097">
    <property type="entry name" value="AKR"/>
    <property type="match status" value="1"/>
</dbReference>
<proteinExistence type="inferred from homology"/>
<evidence type="ECO:0000256" key="1">
    <source>
        <dbReference type="ARBA" id="ARBA00007905"/>
    </source>
</evidence>
<feature type="domain" description="NADP-dependent oxidoreductase" evidence="7">
    <location>
        <begin position="11"/>
        <end position="255"/>
    </location>
</feature>
<keyword evidence="2" id="KW-0521">NADP</keyword>
<evidence type="ECO:0000313" key="8">
    <source>
        <dbReference type="EMBL" id="EAR49901.1"/>
    </source>
</evidence>
<feature type="binding site" evidence="5">
    <location>
        <position position="101"/>
    </location>
    <ligand>
        <name>substrate</name>
    </ligand>
</feature>
<dbReference type="EMBL" id="AAOT01000043">
    <property type="protein sequence ID" value="EAR49901.1"/>
    <property type="molecule type" value="Genomic_DNA"/>
</dbReference>
<evidence type="ECO:0000259" key="7">
    <source>
        <dbReference type="Pfam" id="PF00248"/>
    </source>
</evidence>
<dbReference type="PROSITE" id="PS00798">
    <property type="entry name" value="ALDOKETO_REDUCTASE_1"/>
    <property type="match status" value="1"/>
</dbReference>
<keyword evidence="9" id="KW-1185">Reference proteome</keyword>
<dbReference type="AlphaFoldDB" id="Q2CB29"/>
<dbReference type="Gene3D" id="3.20.20.100">
    <property type="entry name" value="NADP-dependent oxidoreductase domain"/>
    <property type="match status" value="1"/>
</dbReference>
<dbReference type="InterPro" id="IPR036812">
    <property type="entry name" value="NAD(P)_OxRdtase_dom_sf"/>
</dbReference>
<evidence type="ECO:0000256" key="2">
    <source>
        <dbReference type="ARBA" id="ARBA00022857"/>
    </source>
</evidence>
<dbReference type="GO" id="GO:0051596">
    <property type="term" value="P:methylglyoxal catabolic process"/>
    <property type="evidence" value="ECO:0007669"/>
    <property type="project" value="TreeGrafter"/>
</dbReference>
<reference evidence="8 9" key="1">
    <citation type="journal article" date="2010" name="J. Bacteriol.">
        <title>Genome sequences of Oceanicola granulosus HTCC2516(T) and Oceanicola batsensis HTCC2597(TDelta).</title>
        <authorList>
            <person name="Thrash J.C."/>
            <person name="Cho J.C."/>
            <person name="Vergin K.L."/>
            <person name="Giovannoni S.J."/>
        </authorList>
    </citation>
    <scope>NUCLEOTIDE SEQUENCE [LARGE SCALE GENOMIC DNA]</scope>
    <source>
        <strain evidence="9">ATCC BAA-861 / DSM 15982 / KCTC 12143 / HTCC2516</strain>
    </source>
</reference>
<keyword evidence="3" id="KW-0560">Oxidoreductase</keyword>
<dbReference type="RefSeq" id="WP_007256364.1">
    <property type="nucleotide sequence ID" value="NZ_CH724108.1"/>
</dbReference>
<protein>
    <submittedName>
        <fullName evidence="8">Probable oxidoreductase</fullName>
    </submittedName>
</protein>
<dbReference type="HOGENOM" id="CLU_023205_0_1_5"/>
<dbReference type="PANTHER" id="PTHR43827:SF3">
    <property type="entry name" value="NADP-DEPENDENT OXIDOREDUCTASE DOMAIN-CONTAINING PROTEIN"/>
    <property type="match status" value="1"/>
</dbReference>
<evidence type="ECO:0000313" key="9">
    <source>
        <dbReference type="Proteomes" id="UP000003635"/>
    </source>
</evidence>
<feature type="site" description="Lowers pKa of active site Tyr" evidence="6">
    <location>
        <position position="68"/>
    </location>
</feature>
<organism evidence="8 9">
    <name type="scientific">Oceanicola granulosus (strain ATCC BAA-861 / DSM 15982 / KCTC 12143 / HTCC2516)</name>
    <dbReference type="NCBI Taxonomy" id="314256"/>
    <lineage>
        <taxon>Bacteria</taxon>
        <taxon>Pseudomonadati</taxon>
        <taxon>Pseudomonadota</taxon>
        <taxon>Alphaproteobacteria</taxon>
        <taxon>Rhodobacterales</taxon>
        <taxon>Roseobacteraceae</taxon>
        <taxon>Oceanicola</taxon>
    </lineage>
</organism>
<gene>
    <name evidence="8" type="ORF">OG2516_14241</name>
</gene>
<dbReference type="InterPro" id="IPR020471">
    <property type="entry name" value="AKR"/>
</dbReference>
<dbReference type="Proteomes" id="UP000003635">
    <property type="component" value="Unassembled WGS sequence"/>
</dbReference>
<evidence type="ECO:0000256" key="4">
    <source>
        <dbReference type="PIRSR" id="PIRSR000097-1"/>
    </source>
</evidence>
<dbReference type="GO" id="GO:1990002">
    <property type="term" value="F:methylglyoxal reductase (NADPH) (acetol producing) activity"/>
    <property type="evidence" value="ECO:0007669"/>
    <property type="project" value="TreeGrafter"/>
</dbReference>
<dbReference type="PRINTS" id="PR00069">
    <property type="entry name" value="ALDKETRDTASE"/>
</dbReference>
<comment type="similarity">
    <text evidence="1">Belongs to the aldo/keto reductase family.</text>
</comment>
<evidence type="ECO:0000256" key="6">
    <source>
        <dbReference type="PIRSR" id="PIRSR000097-3"/>
    </source>
</evidence>
<feature type="active site" description="Proton donor" evidence="4">
    <location>
        <position position="43"/>
    </location>
</feature>
<dbReference type="SUPFAM" id="SSF51430">
    <property type="entry name" value="NAD(P)-linked oxidoreductase"/>
    <property type="match status" value="1"/>
</dbReference>
<dbReference type="PANTHER" id="PTHR43827">
    <property type="entry name" value="2,5-DIKETO-D-GLUCONIC ACID REDUCTASE"/>
    <property type="match status" value="1"/>
</dbReference>
<evidence type="ECO:0000256" key="5">
    <source>
        <dbReference type="PIRSR" id="PIRSR000097-2"/>
    </source>
</evidence>
<dbReference type="STRING" id="314256.OG2516_14241"/>
<dbReference type="OrthoDB" id="9768793at2"/>